<dbReference type="RefSeq" id="WP_069697231.1">
    <property type="nucleotide sequence ID" value="NZ_JAGGMA010000009.1"/>
</dbReference>
<dbReference type="InterPro" id="IPR022742">
    <property type="entry name" value="Hydrolase_4"/>
</dbReference>
<dbReference type="STRING" id="762845.BCR26_07735"/>
<dbReference type="InterPro" id="IPR051044">
    <property type="entry name" value="MAG_DAG_Lipase"/>
</dbReference>
<evidence type="ECO:0000313" key="2">
    <source>
        <dbReference type="EMBL" id="OEH83881.1"/>
    </source>
</evidence>
<dbReference type="Pfam" id="PF12146">
    <property type="entry name" value="Hydrolase_4"/>
    <property type="match status" value="1"/>
</dbReference>
<accession>A0A1E5L1E3</accession>
<proteinExistence type="predicted"/>
<keyword evidence="3" id="KW-1185">Reference proteome</keyword>
<name>A0A1E5L1E3_9ENTE</name>
<dbReference type="OrthoDB" id="9806902at2"/>
<dbReference type="EMBL" id="MIEK01000002">
    <property type="protein sequence ID" value="OEH83881.1"/>
    <property type="molecule type" value="Genomic_DNA"/>
</dbReference>
<evidence type="ECO:0000259" key="1">
    <source>
        <dbReference type="Pfam" id="PF12146"/>
    </source>
</evidence>
<sequence length="308" mass="34512">METSTIISSDKQTKLHTVCWKPKGEPKAIVQIIHGMAEYIERYSEFAEYLNQLGYLVVGHDHLGHGKSVHPEAPQYGYFGEETIALVLADIHQVRTWAQASYPDCPYFMMGHSMGSFALRNYLQTNSEGLNGVILMGTGSKPVGVNFALPLVKWLSKKNGSKKNPMVDKLAFGAFSKKFPEPSSFNWLSKNPENVANYEKDHLTGFTFTNNGFYTLFQLIEGANKKGWGSKLQKKLPILMISGAQDPVGDFGKGIEKVRGELAESGLTEVSVTLFPELRHEILLEEEKAEAYQVIEQWLSRFEKQSVV</sequence>
<feature type="domain" description="Serine aminopeptidase S33" evidence="1">
    <location>
        <begin position="25"/>
        <end position="287"/>
    </location>
</feature>
<dbReference type="AlphaFoldDB" id="A0A1E5L1E3"/>
<dbReference type="SUPFAM" id="SSF53474">
    <property type="entry name" value="alpha/beta-Hydrolases"/>
    <property type="match status" value="1"/>
</dbReference>
<evidence type="ECO:0000313" key="3">
    <source>
        <dbReference type="Proteomes" id="UP000095256"/>
    </source>
</evidence>
<protein>
    <submittedName>
        <fullName evidence="2">Alpha/beta hydrolase</fullName>
    </submittedName>
</protein>
<comment type="caution">
    <text evidence="2">The sequence shown here is derived from an EMBL/GenBank/DDBJ whole genome shotgun (WGS) entry which is preliminary data.</text>
</comment>
<dbReference type="Gene3D" id="3.40.50.1820">
    <property type="entry name" value="alpha/beta hydrolase"/>
    <property type="match status" value="1"/>
</dbReference>
<dbReference type="GO" id="GO:0016787">
    <property type="term" value="F:hydrolase activity"/>
    <property type="evidence" value="ECO:0007669"/>
    <property type="project" value="UniProtKB-KW"/>
</dbReference>
<reference evidence="2 3" key="1">
    <citation type="submission" date="2016-09" db="EMBL/GenBank/DDBJ databases">
        <authorList>
            <person name="Capua I."/>
            <person name="De Benedictis P."/>
            <person name="Joannis T."/>
            <person name="Lombin L.H."/>
            <person name="Cattoli G."/>
        </authorList>
    </citation>
    <scope>NUCLEOTIDE SEQUENCE [LARGE SCALE GENOMIC DNA]</scope>
    <source>
        <strain evidence="2 3">LMG 25899</strain>
    </source>
</reference>
<dbReference type="Proteomes" id="UP000095256">
    <property type="component" value="Unassembled WGS sequence"/>
</dbReference>
<dbReference type="PANTHER" id="PTHR11614">
    <property type="entry name" value="PHOSPHOLIPASE-RELATED"/>
    <property type="match status" value="1"/>
</dbReference>
<keyword evidence="2" id="KW-0378">Hydrolase</keyword>
<gene>
    <name evidence="2" type="ORF">BCR26_07735</name>
</gene>
<dbReference type="InterPro" id="IPR029058">
    <property type="entry name" value="AB_hydrolase_fold"/>
</dbReference>
<organism evidence="2 3">
    <name type="scientific">Enterococcus rivorum</name>
    <dbReference type="NCBI Taxonomy" id="762845"/>
    <lineage>
        <taxon>Bacteria</taxon>
        <taxon>Bacillati</taxon>
        <taxon>Bacillota</taxon>
        <taxon>Bacilli</taxon>
        <taxon>Lactobacillales</taxon>
        <taxon>Enterococcaceae</taxon>
        <taxon>Enterococcus</taxon>
    </lineage>
</organism>